<dbReference type="NCBIfam" id="TIGR03991">
    <property type="entry name" value="alt_bact_glmU"/>
    <property type="match status" value="1"/>
</dbReference>
<dbReference type="Gene3D" id="2.160.10.10">
    <property type="entry name" value="Hexapeptide repeat proteins"/>
    <property type="match status" value="1"/>
</dbReference>
<dbReference type="EMBL" id="JADEYP010000021">
    <property type="protein sequence ID" value="MCA5005775.1"/>
    <property type="molecule type" value="Genomic_DNA"/>
</dbReference>
<evidence type="ECO:0000313" key="3">
    <source>
        <dbReference type="EMBL" id="MCA5005775.1"/>
    </source>
</evidence>
<dbReference type="PANTHER" id="PTHR43584">
    <property type="entry name" value="NUCLEOTIDYL TRANSFERASE"/>
    <property type="match status" value="1"/>
</dbReference>
<evidence type="ECO:0000256" key="2">
    <source>
        <dbReference type="ARBA" id="ARBA00023315"/>
    </source>
</evidence>
<dbReference type="SUPFAM" id="SSF51161">
    <property type="entry name" value="Trimeric LpxA-like enzymes"/>
    <property type="match status" value="1"/>
</dbReference>
<dbReference type="GO" id="GO:0016740">
    <property type="term" value="F:transferase activity"/>
    <property type="evidence" value="ECO:0007669"/>
    <property type="project" value="UniProtKB-KW"/>
</dbReference>
<dbReference type="Pfam" id="PF13562">
    <property type="entry name" value="NTP_transf_4"/>
    <property type="match status" value="1"/>
</dbReference>
<dbReference type="InterPro" id="IPR023917">
    <property type="entry name" value="Bifunctiontional_GlmU_bac-type"/>
</dbReference>
<organism evidence="3 4">
    <name type="scientific">Sphingobacterium bovistauri</name>
    <dbReference type="NCBI Taxonomy" id="2781959"/>
    <lineage>
        <taxon>Bacteria</taxon>
        <taxon>Pseudomonadati</taxon>
        <taxon>Bacteroidota</taxon>
        <taxon>Sphingobacteriia</taxon>
        <taxon>Sphingobacteriales</taxon>
        <taxon>Sphingobacteriaceae</taxon>
        <taxon>Sphingobacterium</taxon>
    </lineage>
</organism>
<gene>
    <name evidence="3" type="ORF">IPZ78_11495</name>
</gene>
<dbReference type="Proteomes" id="UP001165302">
    <property type="component" value="Unassembled WGS sequence"/>
</dbReference>
<proteinExistence type="predicted"/>
<keyword evidence="1 3" id="KW-0808">Transferase</keyword>
<reference evidence="3" key="1">
    <citation type="submission" date="2020-10" db="EMBL/GenBank/DDBJ databases">
        <authorList>
            <person name="Lu T."/>
            <person name="Wang Q."/>
            <person name="Han X."/>
        </authorList>
    </citation>
    <scope>NUCLEOTIDE SEQUENCE</scope>
    <source>
        <strain evidence="3">WQ 366</strain>
    </source>
</reference>
<evidence type="ECO:0000256" key="1">
    <source>
        <dbReference type="ARBA" id="ARBA00022679"/>
    </source>
</evidence>
<evidence type="ECO:0000313" key="4">
    <source>
        <dbReference type="Proteomes" id="UP001165302"/>
    </source>
</evidence>
<sequence length="393" mass="43597">MSISLVLYDRFEGRNDLLPLVATRPIGNLRLGAFTLDQKWGFIFDTVSSYLTEEYLSKKFPLKTVSEKVLVINAAALPNKNLVKKLKNLSLNERLIDSNGDWIAFVSTVNSSEEIIQLLESDEFDNIVFEEEYSRLKYLEDIFTYNATQIEFDVELLNGLDYESISSGVYSAASAVICENVTLDSTKGSILIFDDAIIESGSVIHGPAVIGKQSRVKSGTVIYSNVTVGDKTTVGGELNNTVIWGNSAKGHYGYLGCAVIGEGCNLGAGTSNSNLKNDWNSVKLYSYQYNNFRNTGLLKCGVFIGDHSMIAISSKINTGTVIGIGSQIAMSNFIPKFVPDYSWLSDSKFDSYDIVKFLDMMRRKSDVKKESFTADDIAILEYIYKKTTGLRNY</sequence>
<keyword evidence="2" id="KW-0012">Acyltransferase</keyword>
<dbReference type="InterPro" id="IPR050065">
    <property type="entry name" value="GlmU-like"/>
</dbReference>
<dbReference type="RefSeq" id="WP_225553844.1">
    <property type="nucleotide sequence ID" value="NZ_JADEYP010000021.1"/>
</dbReference>
<keyword evidence="4" id="KW-1185">Reference proteome</keyword>
<accession>A0ABS7Z6F9</accession>
<protein>
    <submittedName>
        <fullName evidence="3">Transferase</fullName>
    </submittedName>
</protein>
<comment type="caution">
    <text evidence="3">The sequence shown here is derived from an EMBL/GenBank/DDBJ whole genome shotgun (WGS) entry which is preliminary data.</text>
</comment>
<name>A0ABS7Z6F9_9SPHI</name>
<dbReference type="InterPro" id="IPR011004">
    <property type="entry name" value="Trimer_LpxA-like_sf"/>
</dbReference>